<evidence type="ECO:0000313" key="12">
    <source>
        <dbReference type="Proteomes" id="UP001345219"/>
    </source>
</evidence>
<keyword evidence="3 10" id="KW-0808">Transferase</keyword>
<evidence type="ECO:0000256" key="9">
    <source>
        <dbReference type="ARBA" id="ARBA00060399"/>
    </source>
</evidence>
<keyword evidence="8 10" id="KW-0325">Glycoprotein</keyword>
<dbReference type="Gene3D" id="3.40.50.150">
    <property type="entry name" value="Vaccinia Virus protein VP39"/>
    <property type="match status" value="1"/>
</dbReference>
<dbReference type="EMBL" id="JAXIOK010000024">
    <property type="protein sequence ID" value="KAK4741276.1"/>
    <property type="molecule type" value="Genomic_DNA"/>
</dbReference>
<dbReference type="InterPro" id="IPR004159">
    <property type="entry name" value="Put_SAM_MeTrfase"/>
</dbReference>
<evidence type="ECO:0000256" key="10">
    <source>
        <dbReference type="RuleBase" id="RU366043"/>
    </source>
</evidence>
<dbReference type="Pfam" id="PF03141">
    <property type="entry name" value="Methyltransf_29"/>
    <property type="match status" value="1"/>
</dbReference>
<dbReference type="PANTHER" id="PTHR10108">
    <property type="entry name" value="SAM-DEPENDENT METHYLTRANSFERASE"/>
    <property type="match status" value="1"/>
</dbReference>
<keyword evidence="12" id="KW-1185">Reference proteome</keyword>
<comment type="similarity">
    <text evidence="1 10">Belongs to the methyltransferase superfamily.</text>
</comment>
<dbReference type="GO" id="GO:0005768">
    <property type="term" value="C:endosome"/>
    <property type="evidence" value="ECO:0007669"/>
    <property type="project" value="TreeGrafter"/>
</dbReference>
<keyword evidence="4 10" id="KW-0812">Transmembrane</keyword>
<evidence type="ECO:0000256" key="6">
    <source>
        <dbReference type="ARBA" id="ARBA00022989"/>
    </source>
</evidence>
<dbReference type="AlphaFoldDB" id="A0AAN7J8Z6"/>
<keyword evidence="5 10" id="KW-0735">Signal-anchor</keyword>
<dbReference type="GO" id="GO:0008168">
    <property type="term" value="F:methyltransferase activity"/>
    <property type="evidence" value="ECO:0007669"/>
    <property type="project" value="UniProtKB-UniRule"/>
</dbReference>
<evidence type="ECO:0000256" key="4">
    <source>
        <dbReference type="ARBA" id="ARBA00022692"/>
    </source>
</evidence>
<reference evidence="11 12" key="1">
    <citation type="journal article" date="2023" name="Hortic Res">
        <title>Pangenome of water caltrop reveals structural variations and asymmetric subgenome divergence after allopolyploidization.</title>
        <authorList>
            <person name="Zhang X."/>
            <person name="Chen Y."/>
            <person name="Wang L."/>
            <person name="Yuan Y."/>
            <person name="Fang M."/>
            <person name="Shi L."/>
            <person name="Lu R."/>
            <person name="Comes H.P."/>
            <person name="Ma Y."/>
            <person name="Chen Y."/>
            <person name="Huang G."/>
            <person name="Zhou Y."/>
            <person name="Zheng Z."/>
            <person name="Qiu Y."/>
        </authorList>
    </citation>
    <scope>NUCLEOTIDE SEQUENCE [LARGE SCALE GENOMIC DNA]</scope>
    <source>
        <tissue evidence="11">Roots</tissue>
    </source>
</reference>
<feature type="transmembrane region" description="Helical" evidence="10">
    <location>
        <begin position="21"/>
        <end position="41"/>
    </location>
</feature>
<evidence type="ECO:0000256" key="2">
    <source>
        <dbReference type="ARBA" id="ARBA00022603"/>
    </source>
</evidence>
<name>A0AAN7J8Z6_9MYRT</name>
<dbReference type="SUPFAM" id="SSF53335">
    <property type="entry name" value="S-adenosyl-L-methionine-dependent methyltransferases"/>
    <property type="match status" value="2"/>
</dbReference>
<dbReference type="EC" id="2.1.1.-" evidence="10"/>
<sequence length="608" mass="69421">MQSCWKMKHKDGKPGNQQDRNVRVLPLTITLIVLCGLSFYLGGIFCSEKNELVGKLKAVAKAVPPPKEPTVSPLQIKPVSFSECSVEYQDYTPCTDPRRWKKYGVHRLTFMERHCPPISDRKECLIPPPDGYKPPIRWPKSRDECWYRNVPYDWINKQKSNQHWLRKQGEKFLFPGGGTMFPDGVSAYVDLMQDLIPGMKDGTVRTAIDTGCGVASWGGDLLDRGILTVSLAPRDNHEAQVQFALERGIPAILGIISTQRLPFPSNSFDMAHCSRCLIPWTEFGGIYLLEINRILRPGGFWVLSGPPVNYQRRWRGWNTTIEEQKTDYDNLQKLLTSMCFKLYNKRDDIAVWQKTSNSSCYSSKLSKTNAYPPKCDDSLEPNSAWYTPLRPCVMVPSPNLKKSDLSSIPKWPKRLHFPPERLSKILGGSASAFKHDDSKWKVRAKHYKTLLPALGTDKIRNVMDMNTVYGGFAAAMIDDPIWVMNIVSSYGPNTLSVVYDRGLIGTYHDWCEAFSTYPRTYDLLHLDGLFTAESQRCDMKYVLLEMDRILRPDGYTIIRESSYFIDAIASIAKGMRWGCRKEDTEYSVEKEKMLICQKKLWYSSSGQS</sequence>
<protein>
    <recommendedName>
        <fullName evidence="10">Methyltransferase</fullName>
        <ecNumber evidence="10">2.1.1.-</ecNumber>
    </recommendedName>
</protein>
<proteinExistence type="inferred from homology"/>
<keyword evidence="7 10" id="KW-0472">Membrane</keyword>
<evidence type="ECO:0000256" key="1">
    <source>
        <dbReference type="ARBA" id="ARBA00008361"/>
    </source>
</evidence>
<keyword evidence="2 10" id="KW-0489">Methyltransferase</keyword>
<dbReference type="InterPro" id="IPR029063">
    <property type="entry name" value="SAM-dependent_MTases_sf"/>
</dbReference>
<evidence type="ECO:0000256" key="5">
    <source>
        <dbReference type="ARBA" id="ARBA00022968"/>
    </source>
</evidence>
<evidence type="ECO:0000313" key="11">
    <source>
        <dbReference type="EMBL" id="KAK4741276.1"/>
    </source>
</evidence>
<organism evidence="11 12">
    <name type="scientific">Trapa incisa</name>
    <dbReference type="NCBI Taxonomy" id="236973"/>
    <lineage>
        <taxon>Eukaryota</taxon>
        <taxon>Viridiplantae</taxon>
        <taxon>Streptophyta</taxon>
        <taxon>Embryophyta</taxon>
        <taxon>Tracheophyta</taxon>
        <taxon>Spermatophyta</taxon>
        <taxon>Magnoliopsida</taxon>
        <taxon>eudicotyledons</taxon>
        <taxon>Gunneridae</taxon>
        <taxon>Pentapetalae</taxon>
        <taxon>rosids</taxon>
        <taxon>malvids</taxon>
        <taxon>Myrtales</taxon>
        <taxon>Lythraceae</taxon>
        <taxon>Trapa</taxon>
    </lineage>
</organism>
<gene>
    <name evidence="11" type="ORF">SAY87_024864</name>
</gene>
<dbReference type="GO" id="GO:0005802">
    <property type="term" value="C:trans-Golgi network"/>
    <property type="evidence" value="ECO:0007669"/>
    <property type="project" value="TreeGrafter"/>
</dbReference>
<evidence type="ECO:0000256" key="3">
    <source>
        <dbReference type="ARBA" id="ARBA00022679"/>
    </source>
</evidence>
<dbReference type="GO" id="GO:0016020">
    <property type="term" value="C:membrane"/>
    <property type="evidence" value="ECO:0007669"/>
    <property type="project" value="UniProtKB-SubCell"/>
</dbReference>
<comment type="subcellular location">
    <subcellularLocation>
        <location evidence="9">Endomembrane system</location>
        <topology evidence="9">Single-pass type II membrane protein</topology>
    </subcellularLocation>
    <subcellularLocation>
        <location evidence="10">Membrane</location>
        <topology evidence="10">Single-pass type II membrane protein</topology>
    </subcellularLocation>
</comment>
<evidence type="ECO:0000256" key="8">
    <source>
        <dbReference type="ARBA" id="ARBA00023180"/>
    </source>
</evidence>
<dbReference type="PANTHER" id="PTHR10108:SF984">
    <property type="entry name" value="METHYLTRANSFERASE PMT21-RELATED"/>
    <property type="match status" value="1"/>
</dbReference>
<accession>A0AAN7J8Z6</accession>
<keyword evidence="6 10" id="KW-1133">Transmembrane helix</keyword>
<evidence type="ECO:0000256" key="7">
    <source>
        <dbReference type="ARBA" id="ARBA00023136"/>
    </source>
</evidence>
<dbReference type="GO" id="GO:0032259">
    <property type="term" value="P:methylation"/>
    <property type="evidence" value="ECO:0007669"/>
    <property type="project" value="UniProtKB-KW"/>
</dbReference>
<comment type="caution">
    <text evidence="11">The sequence shown here is derived from an EMBL/GenBank/DDBJ whole genome shotgun (WGS) entry which is preliminary data.</text>
</comment>
<dbReference type="FunFam" id="3.40.50.150:FF:000076">
    <property type="entry name" value="probable methyltransferase PMT21"/>
    <property type="match status" value="1"/>
</dbReference>
<dbReference type="Proteomes" id="UP001345219">
    <property type="component" value="Chromosome 19"/>
</dbReference>